<dbReference type="AlphaFoldDB" id="A0A1Y6MJJ1"/>
<dbReference type="EMBL" id="FYAJ01000004">
    <property type="protein sequence ID" value="SMY35950.1"/>
    <property type="molecule type" value="Genomic_DNA"/>
</dbReference>
<evidence type="ECO:0000313" key="3">
    <source>
        <dbReference type="Proteomes" id="UP000195719"/>
    </source>
</evidence>
<dbReference type="Proteomes" id="UP000195719">
    <property type="component" value="Unassembled WGS sequence"/>
</dbReference>
<gene>
    <name evidence="2" type="ORF">PAND9192_02278</name>
</gene>
<dbReference type="RefSeq" id="WP_087853899.1">
    <property type="nucleotide sequence ID" value="NZ_FYAJ01000004.1"/>
</dbReference>
<sequence>MVLPIIVLFNPEKELLKRLLISLKDQVNDICIVDNSPISVKNEIDDILNTIPNKIKYYELNENKGIATAQNIGIQYAQDNNYSHVLLLDQDSGLPDNMIKGLLNAENKLLDKGIKVATVGPVFIDEKTNESVSAIHTKLFYLKRVPVDVNSSEPVVSDYIIASGSLIRISVLKEIGSMVDELFIDWVDIEWGERANHLYGYKSFIIPTVIMRHSIGDETTKSFGRNFNLHSDFRNYFIVRNAVYLMRSKSMSFNSKSLSLIKIPYYIIFYSFMSKRRLYSLGLLAKAAFDGIVSNMGKGHFK</sequence>
<dbReference type="CDD" id="cd02526">
    <property type="entry name" value="GT2_RfbF_like"/>
    <property type="match status" value="1"/>
</dbReference>
<protein>
    <submittedName>
        <fullName evidence="2">Glycosyl transferase family 2</fullName>
    </submittedName>
</protein>
<evidence type="ECO:0000259" key="1">
    <source>
        <dbReference type="Pfam" id="PF00535"/>
    </source>
</evidence>
<dbReference type="GO" id="GO:0016740">
    <property type="term" value="F:transferase activity"/>
    <property type="evidence" value="ECO:0007669"/>
    <property type="project" value="UniProtKB-KW"/>
</dbReference>
<dbReference type="Pfam" id="PF00535">
    <property type="entry name" value="Glycos_transf_2"/>
    <property type="match status" value="1"/>
</dbReference>
<keyword evidence="3" id="KW-1185">Reference proteome</keyword>
<keyword evidence="2" id="KW-0808">Transferase</keyword>
<proteinExistence type="predicted"/>
<dbReference type="InterPro" id="IPR006446">
    <property type="entry name" value="RhaTrfase"/>
</dbReference>
<feature type="domain" description="Glycosyltransferase 2-like" evidence="1">
    <location>
        <begin position="5"/>
        <end position="175"/>
    </location>
</feature>
<name>A0A1Y6MJJ1_9GAMM</name>
<organism evidence="2 3">
    <name type="scientific">Photobacterium andalusiense</name>
    <dbReference type="NCBI Taxonomy" id="2204296"/>
    <lineage>
        <taxon>Bacteria</taxon>
        <taxon>Pseudomonadati</taxon>
        <taxon>Pseudomonadota</taxon>
        <taxon>Gammaproteobacteria</taxon>
        <taxon>Vibrionales</taxon>
        <taxon>Vibrionaceae</taxon>
        <taxon>Photobacterium</taxon>
    </lineage>
</organism>
<reference evidence="3" key="1">
    <citation type="submission" date="2017-06" db="EMBL/GenBank/DDBJ databases">
        <authorList>
            <person name="Rodrigo-Torres L."/>
            <person name="Arahal R.D."/>
            <person name="Lucena T."/>
        </authorList>
    </citation>
    <scope>NUCLEOTIDE SEQUENCE [LARGE SCALE GENOMIC DNA]</scope>
    <source>
        <strain evidence="3">CECT 9192</strain>
    </source>
</reference>
<dbReference type="SUPFAM" id="SSF53448">
    <property type="entry name" value="Nucleotide-diphospho-sugar transferases"/>
    <property type="match status" value="1"/>
</dbReference>
<dbReference type="NCBIfam" id="TIGR01556">
    <property type="entry name" value="rhamnosyltran"/>
    <property type="match status" value="1"/>
</dbReference>
<accession>A0A1Y6MJJ1</accession>
<dbReference type="InterPro" id="IPR001173">
    <property type="entry name" value="Glyco_trans_2-like"/>
</dbReference>
<evidence type="ECO:0000313" key="2">
    <source>
        <dbReference type="EMBL" id="SMY35950.1"/>
    </source>
</evidence>
<dbReference type="Gene3D" id="3.90.550.10">
    <property type="entry name" value="Spore Coat Polysaccharide Biosynthesis Protein SpsA, Chain A"/>
    <property type="match status" value="1"/>
</dbReference>
<dbReference type="InterPro" id="IPR029044">
    <property type="entry name" value="Nucleotide-diphossugar_trans"/>
</dbReference>